<gene>
    <name evidence="1" type="ORF">ASPBRDRAFT_200943</name>
</gene>
<keyword evidence="2" id="KW-1185">Reference proteome</keyword>
<proteinExistence type="predicted"/>
<dbReference type="GeneID" id="93573978"/>
<protein>
    <submittedName>
        <fullName evidence="1">Uncharacterized protein</fullName>
    </submittedName>
</protein>
<dbReference type="AlphaFoldDB" id="A0A1L9U3P2"/>
<accession>A0A1L9U3P2</accession>
<name>A0A1L9U3P2_ASPBC</name>
<reference evidence="2" key="1">
    <citation type="journal article" date="2017" name="Genome Biol.">
        <title>Comparative genomics reveals high biological diversity and specific adaptations in the industrially and medically important fungal genus Aspergillus.</title>
        <authorList>
            <person name="de Vries R.P."/>
            <person name="Riley R."/>
            <person name="Wiebenga A."/>
            <person name="Aguilar-Osorio G."/>
            <person name="Amillis S."/>
            <person name="Uchima C.A."/>
            <person name="Anderluh G."/>
            <person name="Asadollahi M."/>
            <person name="Askin M."/>
            <person name="Barry K."/>
            <person name="Battaglia E."/>
            <person name="Bayram O."/>
            <person name="Benocci T."/>
            <person name="Braus-Stromeyer S.A."/>
            <person name="Caldana C."/>
            <person name="Canovas D."/>
            <person name="Cerqueira G.C."/>
            <person name="Chen F."/>
            <person name="Chen W."/>
            <person name="Choi C."/>
            <person name="Clum A."/>
            <person name="Dos Santos R.A."/>
            <person name="Damasio A.R."/>
            <person name="Diallinas G."/>
            <person name="Emri T."/>
            <person name="Fekete E."/>
            <person name="Flipphi M."/>
            <person name="Freyberg S."/>
            <person name="Gallo A."/>
            <person name="Gournas C."/>
            <person name="Habgood R."/>
            <person name="Hainaut M."/>
            <person name="Harispe M.L."/>
            <person name="Henrissat B."/>
            <person name="Hilden K.S."/>
            <person name="Hope R."/>
            <person name="Hossain A."/>
            <person name="Karabika E."/>
            <person name="Karaffa L."/>
            <person name="Karanyi Z."/>
            <person name="Krasevec N."/>
            <person name="Kuo A."/>
            <person name="Kusch H."/>
            <person name="LaButti K."/>
            <person name="Lagendijk E.L."/>
            <person name="Lapidus A."/>
            <person name="Levasseur A."/>
            <person name="Lindquist E."/>
            <person name="Lipzen A."/>
            <person name="Logrieco A.F."/>
            <person name="MacCabe A."/>
            <person name="Maekelae M.R."/>
            <person name="Malavazi I."/>
            <person name="Melin P."/>
            <person name="Meyer V."/>
            <person name="Mielnichuk N."/>
            <person name="Miskei M."/>
            <person name="Molnar A.P."/>
            <person name="Mule G."/>
            <person name="Ngan C.Y."/>
            <person name="Orejas M."/>
            <person name="Orosz E."/>
            <person name="Ouedraogo J.P."/>
            <person name="Overkamp K.M."/>
            <person name="Park H.-S."/>
            <person name="Perrone G."/>
            <person name="Piumi F."/>
            <person name="Punt P.J."/>
            <person name="Ram A.F."/>
            <person name="Ramon A."/>
            <person name="Rauscher S."/>
            <person name="Record E."/>
            <person name="Riano-Pachon D.M."/>
            <person name="Robert V."/>
            <person name="Roehrig J."/>
            <person name="Ruller R."/>
            <person name="Salamov A."/>
            <person name="Salih N.S."/>
            <person name="Samson R.A."/>
            <person name="Sandor E."/>
            <person name="Sanguinetti M."/>
            <person name="Schuetze T."/>
            <person name="Sepcic K."/>
            <person name="Shelest E."/>
            <person name="Sherlock G."/>
            <person name="Sophianopoulou V."/>
            <person name="Squina F.M."/>
            <person name="Sun H."/>
            <person name="Susca A."/>
            <person name="Todd R.B."/>
            <person name="Tsang A."/>
            <person name="Unkles S.E."/>
            <person name="van de Wiele N."/>
            <person name="van Rossen-Uffink D."/>
            <person name="Oliveira J.V."/>
            <person name="Vesth T.C."/>
            <person name="Visser J."/>
            <person name="Yu J.-H."/>
            <person name="Zhou M."/>
            <person name="Andersen M.R."/>
            <person name="Archer D.B."/>
            <person name="Baker S.E."/>
            <person name="Benoit I."/>
            <person name="Brakhage A.A."/>
            <person name="Braus G.H."/>
            <person name="Fischer R."/>
            <person name="Frisvad J.C."/>
            <person name="Goldman G.H."/>
            <person name="Houbraken J."/>
            <person name="Oakley B."/>
            <person name="Pocsi I."/>
            <person name="Scazzocchio C."/>
            <person name="Seiboth B."/>
            <person name="vanKuyk P.A."/>
            <person name="Wortman J."/>
            <person name="Dyer P.S."/>
            <person name="Grigoriev I.V."/>
        </authorList>
    </citation>
    <scope>NUCLEOTIDE SEQUENCE [LARGE SCALE GENOMIC DNA]</scope>
    <source>
        <strain evidence="2">CBS 101740 / IMI 381727 / IBT 21946</strain>
    </source>
</reference>
<dbReference type="EMBL" id="KV878699">
    <property type="protein sequence ID" value="OJJ66301.1"/>
    <property type="molecule type" value="Genomic_DNA"/>
</dbReference>
<evidence type="ECO:0000313" key="1">
    <source>
        <dbReference type="EMBL" id="OJJ66301.1"/>
    </source>
</evidence>
<dbReference type="OrthoDB" id="4958164at2759"/>
<evidence type="ECO:0000313" key="2">
    <source>
        <dbReference type="Proteomes" id="UP000184499"/>
    </source>
</evidence>
<organism evidence="1 2">
    <name type="scientific">Aspergillus brasiliensis (strain CBS 101740 / IMI 381727 / IBT 21946)</name>
    <dbReference type="NCBI Taxonomy" id="767769"/>
    <lineage>
        <taxon>Eukaryota</taxon>
        <taxon>Fungi</taxon>
        <taxon>Dikarya</taxon>
        <taxon>Ascomycota</taxon>
        <taxon>Pezizomycotina</taxon>
        <taxon>Eurotiomycetes</taxon>
        <taxon>Eurotiomycetidae</taxon>
        <taxon>Eurotiales</taxon>
        <taxon>Aspergillaceae</taxon>
        <taxon>Aspergillus</taxon>
        <taxon>Aspergillus subgen. Circumdati</taxon>
    </lineage>
</organism>
<dbReference type="OMA" id="GFMIKSA"/>
<dbReference type="RefSeq" id="XP_067473551.1">
    <property type="nucleotide sequence ID" value="XM_067621490.1"/>
</dbReference>
<dbReference type="Proteomes" id="UP000184499">
    <property type="component" value="Unassembled WGS sequence"/>
</dbReference>
<dbReference type="VEuPathDB" id="FungiDB:ASPBRDRAFT_200943"/>
<sequence length="147" mass="16630">MEDIEITTLDHIISQHGQKTVNIERLPSHLQKSKLDDPPTVRDLQREIGRLRQEIAFYQEVQKALLASFEGGREAYRVLRDAIEPASVHQDLAQAFTTLAYGARKAGIVIRQSLQTTSERLATSESDLLRSLEIPLDDSSEKDYTIL</sequence>